<accession>A0A178M729</accession>
<organism evidence="1 2">
    <name type="scientific">Chloroflexus islandicus</name>
    <dbReference type="NCBI Taxonomy" id="1707952"/>
    <lineage>
        <taxon>Bacteria</taxon>
        <taxon>Bacillati</taxon>
        <taxon>Chloroflexota</taxon>
        <taxon>Chloroflexia</taxon>
        <taxon>Chloroflexales</taxon>
        <taxon>Chloroflexineae</taxon>
        <taxon>Chloroflexaceae</taxon>
        <taxon>Chloroflexus</taxon>
    </lineage>
</organism>
<dbReference type="Proteomes" id="UP000078287">
    <property type="component" value="Unassembled WGS sequence"/>
</dbReference>
<gene>
    <name evidence="1" type="ORF">A6A03_16255</name>
</gene>
<sequence length="229" mass="24937">MASRRRPGAPADFEEIRPNLFLIHNPALGPVLRGEGERDGFHFHLTSWRRAGLLGRLASRGFVTLTIPDRIAALPAPPSAQLGPPRRLTISAKQQLSVLDLNAPNGWRSLPASPDGVLELLEGQIVRRRHGRGPADYLRITATGWQTLPAEEAILAAYGQLPDSPSLRLASTAEGWMMPEIPLPEAYRNVLGMIAQPHPAGWLLAGELEREWGEMIVTKLGVNVVGAVL</sequence>
<proteinExistence type="predicted"/>
<dbReference type="AlphaFoldDB" id="A0A178M729"/>
<evidence type="ECO:0000313" key="2">
    <source>
        <dbReference type="Proteomes" id="UP000078287"/>
    </source>
</evidence>
<dbReference type="EMBL" id="LWQS01000064">
    <property type="protein sequence ID" value="OAN44571.1"/>
    <property type="molecule type" value="Genomic_DNA"/>
</dbReference>
<protein>
    <submittedName>
        <fullName evidence="1">Uncharacterized protein</fullName>
    </submittedName>
</protein>
<keyword evidence="2" id="KW-1185">Reference proteome</keyword>
<dbReference type="OrthoDB" id="152269at2"/>
<evidence type="ECO:0000313" key="1">
    <source>
        <dbReference type="EMBL" id="OAN44571.1"/>
    </source>
</evidence>
<reference evidence="1 2" key="1">
    <citation type="submission" date="2016-04" db="EMBL/GenBank/DDBJ databases">
        <title>Chloroflexus islandicus sp. nov., a thermophilic filamentous anoxygenic phototrophic bacterium from geyser Strokkur (Iceland).</title>
        <authorList>
            <person name="Gaisin V.A."/>
            <person name="Kalashnikov A.M."/>
            <person name="Sukhacheva M.V."/>
            <person name="Grouzdev D.S."/>
            <person name="Ivanov T.M."/>
            <person name="Kuznetsov B."/>
            <person name="Gorlenko V.M."/>
        </authorList>
    </citation>
    <scope>NUCLEOTIDE SEQUENCE [LARGE SCALE GENOMIC DNA]</scope>
    <source>
        <strain evidence="2">isl-2</strain>
    </source>
</reference>
<comment type="caution">
    <text evidence="1">The sequence shown here is derived from an EMBL/GenBank/DDBJ whole genome shotgun (WGS) entry which is preliminary data.</text>
</comment>
<name>A0A178M729_9CHLR</name>
<dbReference type="RefSeq" id="WP_066788956.1">
    <property type="nucleotide sequence ID" value="NZ_LWQS01000064.1"/>
</dbReference>